<dbReference type="Pfam" id="PF01029">
    <property type="entry name" value="NusB"/>
    <property type="match status" value="1"/>
</dbReference>
<proteinExistence type="inferred from homology"/>
<keyword evidence="4 6" id="KW-0805">Transcription regulation</keyword>
<dbReference type="HAMAP" id="MF_00073">
    <property type="entry name" value="NusB"/>
    <property type="match status" value="1"/>
</dbReference>
<dbReference type="SUPFAM" id="SSF48013">
    <property type="entry name" value="NusB-like"/>
    <property type="match status" value="1"/>
</dbReference>
<dbReference type="Gene3D" id="1.10.940.10">
    <property type="entry name" value="NusB-like"/>
    <property type="match status" value="1"/>
</dbReference>
<dbReference type="GO" id="GO:0031564">
    <property type="term" value="P:transcription antitermination"/>
    <property type="evidence" value="ECO:0007669"/>
    <property type="project" value="UniProtKB-KW"/>
</dbReference>
<protein>
    <recommendedName>
        <fullName evidence="6">Transcription antitermination protein NusB</fullName>
    </recommendedName>
    <alternativeName>
        <fullName evidence="6">Antitermination factor NusB</fullName>
    </alternativeName>
</protein>
<evidence type="ECO:0000313" key="8">
    <source>
        <dbReference type="EMBL" id="TCS96382.1"/>
    </source>
</evidence>
<keyword evidence="3 6" id="KW-0694">RNA-binding</keyword>
<evidence type="ECO:0000256" key="4">
    <source>
        <dbReference type="ARBA" id="ARBA00023015"/>
    </source>
</evidence>
<feature type="domain" description="NusB/RsmB/TIM44" evidence="7">
    <location>
        <begin position="5"/>
        <end position="128"/>
    </location>
</feature>
<dbReference type="OrthoDB" id="9811381at2"/>
<name>A0A4R3L9Q0_9BACL</name>
<evidence type="ECO:0000313" key="9">
    <source>
        <dbReference type="Proteomes" id="UP000294937"/>
    </source>
</evidence>
<evidence type="ECO:0000259" key="7">
    <source>
        <dbReference type="Pfam" id="PF01029"/>
    </source>
</evidence>
<dbReference type="GO" id="GO:0005829">
    <property type="term" value="C:cytosol"/>
    <property type="evidence" value="ECO:0007669"/>
    <property type="project" value="TreeGrafter"/>
</dbReference>
<dbReference type="PANTHER" id="PTHR11078:SF3">
    <property type="entry name" value="ANTITERMINATION NUSB DOMAIN-CONTAINING PROTEIN"/>
    <property type="match status" value="1"/>
</dbReference>
<evidence type="ECO:0000256" key="5">
    <source>
        <dbReference type="ARBA" id="ARBA00023163"/>
    </source>
</evidence>
<dbReference type="EMBL" id="SMAG01000001">
    <property type="protein sequence ID" value="TCS96382.1"/>
    <property type="molecule type" value="Genomic_DNA"/>
</dbReference>
<evidence type="ECO:0000256" key="6">
    <source>
        <dbReference type="HAMAP-Rule" id="MF_00073"/>
    </source>
</evidence>
<keyword evidence="2 6" id="KW-0889">Transcription antitermination</keyword>
<dbReference type="InterPro" id="IPR006027">
    <property type="entry name" value="NusB_RsmB_TIM44"/>
</dbReference>
<dbReference type="GO" id="GO:0006353">
    <property type="term" value="P:DNA-templated transcription termination"/>
    <property type="evidence" value="ECO:0007669"/>
    <property type="project" value="UniProtKB-UniRule"/>
</dbReference>
<organism evidence="8 9">
    <name type="scientific">Hazenella coriacea</name>
    <dbReference type="NCBI Taxonomy" id="1179467"/>
    <lineage>
        <taxon>Bacteria</taxon>
        <taxon>Bacillati</taxon>
        <taxon>Bacillota</taxon>
        <taxon>Bacilli</taxon>
        <taxon>Bacillales</taxon>
        <taxon>Thermoactinomycetaceae</taxon>
        <taxon>Hazenella</taxon>
    </lineage>
</organism>
<comment type="similarity">
    <text evidence="1 6">Belongs to the NusB family.</text>
</comment>
<keyword evidence="9" id="KW-1185">Reference proteome</keyword>
<keyword evidence="5 6" id="KW-0804">Transcription</keyword>
<dbReference type="GO" id="GO:0003723">
    <property type="term" value="F:RNA binding"/>
    <property type="evidence" value="ECO:0007669"/>
    <property type="project" value="UniProtKB-UniRule"/>
</dbReference>
<dbReference type="InterPro" id="IPR035926">
    <property type="entry name" value="NusB-like_sf"/>
</dbReference>
<comment type="function">
    <text evidence="6">Involved in transcription antitermination. Required for transcription of ribosomal RNA (rRNA) genes. Binds specifically to the boxA antiterminator sequence of the ribosomal RNA (rrn) operons.</text>
</comment>
<evidence type="ECO:0000256" key="2">
    <source>
        <dbReference type="ARBA" id="ARBA00022814"/>
    </source>
</evidence>
<dbReference type="NCBIfam" id="TIGR01951">
    <property type="entry name" value="nusB"/>
    <property type="match status" value="1"/>
</dbReference>
<gene>
    <name evidence="6" type="primary">nusB</name>
    <name evidence="8" type="ORF">EDD58_10113</name>
</gene>
<dbReference type="RefSeq" id="WP_131922805.1">
    <property type="nucleotide sequence ID" value="NZ_SMAG01000001.1"/>
</dbReference>
<comment type="caution">
    <text evidence="8">The sequence shown here is derived from an EMBL/GenBank/DDBJ whole genome shotgun (WGS) entry which is preliminary data.</text>
</comment>
<sequence length="139" mass="15898">MSRRTSREHAIQALYECEFHQDQEEQVIQRRGSSLQGDDAQFYLDLVQGIQEQQASIDPVIQRFLKEGWSLSRIPTVDRAILRLAVYELLYQPETPQGAILNEAVDLGKFFSSEESGRFINGVLGMVVKEINQIKAEIE</sequence>
<dbReference type="PANTHER" id="PTHR11078">
    <property type="entry name" value="N UTILIZATION SUBSTANCE PROTEIN B-RELATED"/>
    <property type="match status" value="1"/>
</dbReference>
<reference evidence="8 9" key="1">
    <citation type="submission" date="2019-03" db="EMBL/GenBank/DDBJ databases">
        <title>Genomic Encyclopedia of Type Strains, Phase IV (KMG-IV): sequencing the most valuable type-strain genomes for metagenomic binning, comparative biology and taxonomic classification.</title>
        <authorList>
            <person name="Goeker M."/>
        </authorList>
    </citation>
    <scope>NUCLEOTIDE SEQUENCE [LARGE SCALE GENOMIC DNA]</scope>
    <source>
        <strain evidence="8 9">DSM 45707</strain>
    </source>
</reference>
<evidence type="ECO:0000256" key="1">
    <source>
        <dbReference type="ARBA" id="ARBA00005952"/>
    </source>
</evidence>
<dbReference type="AlphaFoldDB" id="A0A4R3L9Q0"/>
<accession>A0A4R3L9Q0</accession>
<dbReference type="InterPro" id="IPR011605">
    <property type="entry name" value="NusB_fam"/>
</dbReference>
<evidence type="ECO:0000256" key="3">
    <source>
        <dbReference type="ARBA" id="ARBA00022884"/>
    </source>
</evidence>
<dbReference type="Proteomes" id="UP000294937">
    <property type="component" value="Unassembled WGS sequence"/>
</dbReference>